<accession>A0A1Y2GMS7</accession>
<sequence>MMTSDENEDVVPNDEGFLFIRPTNDFNVINTLFLDSQRITYIGARDRPPDQAGR</sequence>
<dbReference type="EMBL" id="MCFF01000021">
    <property type="protein sequence ID" value="ORZ14407.1"/>
    <property type="molecule type" value="Genomic_DNA"/>
</dbReference>
<dbReference type="InParanoid" id="A0A1Y2GMS7"/>
<gene>
    <name evidence="1" type="ORF">BCR41DRAFT_422636</name>
</gene>
<dbReference type="GeneID" id="33572018"/>
<evidence type="ECO:0000313" key="1">
    <source>
        <dbReference type="EMBL" id="ORZ14407.1"/>
    </source>
</evidence>
<keyword evidence="2" id="KW-1185">Reference proteome</keyword>
<name>A0A1Y2GMS7_9FUNG</name>
<comment type="caution">
    <text evidence="1">The sequence shown here is derived from an EMBL/GenBank/DDBJ whole genome shotgun (WGS) entry which is preliminary data.</text>
</comment>
<dbReference type="Proteomes" id="UP000193648">
    <property type="component" value="Unassembled WGS sequence"/>
</dbReference>
<dbReference type="RefSeq" id="XP_021880885.1">
    <property type="nucleotide sequence ID" value="XM_022030175.1"/>
</dbReference>
<evidence type="ECO:0000313" key="2">
    <source>
        <dbReference type="Proteomes" id="UP000193648"/>
    </source>
</evidence>
<feature type="non-terminal residue" evidence="1">
    <location>
        <position position="54"/>
    </location>
</feature>
<proteinExistence type="predicted"/>
<organism evidence="1 2">
    <name type="scientific">Lobosporangium transversale</name>
    <dbReference type="NCBI Taxonomy" id="64571"/>
    <lineage>
        <taxon>Eukaryota</taxon>
        <taxon>Fungi</taxon>
        <taxon>Fungi incertae sedis</taxon>
        <taxon>Mucoromycota</taxon>
        <taxon>Mortierellomycotina</taxon>
        <taxon>Mortierellomycetes</taxon>
        <taxon>Mortierellales</taxon>
        <taxon>Mortierellaceae</taxon>
        <taxon>Lobosporangium</taxon>
    </lineage>
</organism>
<reference evidence="1 2" key="1">
    <citation type="submission" date="2016-07" db="EMBL/GenBank/DDBJ databases">
        <title>Pervasive Adenine N6-methylation of Active Genes in Fungi.</title>
        <authorList>
            <consortium name="DOE Joint Genome Institute"/>
            <person name="Mondo S.J."/>
            <person name="Dannebaum R.O."/>
            <person name="Kuo R.C."/>
            <person name="Labutti K."/>
            <person name="Haridas S."/>
            <person name="Kuo A."/>
            <person name="Salamov A."/>
            <person name="Ahrendt S.R."/>
            <person name="Lipzen A."/>
            <person name="Sullivan W."/>
            <person name="Andreopoulos W.B."/>
            <person name="Clum A."/>
            <person name="Lindquist E."/>
            <person name="Daum C."/>
            <person name="Ramamoorthy G.K."/>
            <person name="Gryganskyi A."/>
            <person name="Culley D."/>
            <person name="Magnuson J.K."/>
            <person name="James T.Y."/>
            <person name="O'Malley M.A."/>
            <person name="Stajich J.E."/>
            <person name="Spatafora J.W."/>
            <person name="Visel A."/>
            <person name="Grigoriev I.V."/>
        </authorList>
    </citation>
    <scope>NUCLEOTIDE SEQUENCE [LARGE SCALE GENOMIC DNA]</scope>
    <source>
        <strain evidence="1 2">NRRL 3116</strain>
    </source>
</reference>
<dbReference type="AlphaFoldDB" id="A0A1Y2GMS7"/>
<protein>
    <submittedName>
        <fullName evidence="1">Uncharacterized protein</fullName>
    </submittedName>
</protein>